<dbReference type="GO" id="GO:0003723">
    <property type="term" value="F:RNA binding"/>
    <property type="evidence" value="ECO:0007669"/>
    <property type="project" value="InterPro"/>
</dbReference>
<dbReference type="Proteomes" id="UP000295252">
    <property type="component" value="Unassembled WGS sequence"/>
</dbReference>
<dbReference type="Gramene" id="CDP19025">
    <property type="protein sequence ID" value="CDP19025"/>
    <property type="gene ID" value="GSCOC_T00005536001"/>
</dbReference>
<dbReference type="InterPro" id="IPR046960">
    <property type="entry name" value="PPR_At4g14850-like_plant"/>
</dbReference>
<sequence>MFAGKTSTLLRRIKTESSNGKIGNLFSSFARLYGKKIHLQMIITGCVPNEYLNVKLLILYAKAGDFNLDRILFDKLQMKSSVTQNSLIAGYVQKGLEEVGLSMFHKMRKNVSGYGHHVKFLVVLAACSHGGFGEQRWEYFT</sequence>
<dbReference type="PANTHER" id="PTHR47926:SF347">
    <property type="entry name" value="PENTATRICOPEPTIDE REPEAT-CONTAINING PROTEIN"/>
    <property type="match status" value="1"/>
</dbReference>
<dbReference type="Pfam" id="PF01535">
    <property type="entry name" value="PPR"/>
    <property type="match status" value="1"/>
</dbReference>
<dbReference type="PhylomeDB" id="A0A068VDW0"/>
<dbReference type="InterPro" id="IPR011990">
    <property type="entry name" value="TPR-like_helical_dom_sf"/>
</dbReference>
<evidence type="ECO:0000313" key="2">
    <source>
        <dbReference type="EMBL" id="CDP19025.1"/>
    </source>
</evidence>
<dbReference type="STRING" id="49390.A0A068VDW0"/>
<gene>
    <name evidence="2" type="ORF">GSCOC_T00005536001</name>
</gene>
<dbReference type="AlphaFoldDB" id="A0A068VDW0"/>
<proteinExistence type="predicted"/>
<dbReference type="EMBL" id="HG739414">
    <property type="protein sequence ID" value="CDP19025.1"/>
    <property type="molecule type" value="Genomic_DNA"/>
</dbReference>
<keyword evidence="3" id="KW-1185">Reference proteome</keyword>
<protein>
    <submittedName>
        <fullName evidence="2">DH200=94 genomic scaffold, scaffold_330</fullName>
    </submittedName>
</protein>
<dbReference type="GO" id="GO:0009451">
    <property type="term" value="P:RNA modification"/>
    <property type="evidence" value="ECO:0007669"/>
    <property type="project" value="InterPro"/>
</dbReference>
<dbReference type="Gene3D" id="1.25.40.10">
    <property type="entry name" value="Tetratricopeptide repeat domain"/>
    <property type="match status" value="1"/>
</dbReference>
<evidence type="ECO:0000256" key="1">
    <source>
        <dbReference type="ARBA" id="ARBA00022737"/>
    </source>
</evidence>
<dbReference type="InParanoid" id="A0A068VDW0"/>
<dbReference type="NCBIfam" id="TIGR00756">
    <property type="entry name" value="PPR"/>
    <property type="match status" value="1"/>
</dbReference>
<organism evidence="2 3">
    <name type="scientific">Coffea canephora</name>
    <name type="common">Robusta coffee</name>
    <dbReference type="NCBI Taxonomy" id="49390"/>
    <lineage>
        <taxon>Eukaryota</taxon>
        <taxon>Viridiplantae</taxon>
        <taxon>Streptophyta</taxon>
        <taxon>Embryophyta</taxon>
        <taxon>Tracheophyta</taxon>
        <taxon>Spermatophyta</taxon>
        <taxon>Magnoliopsida</taxon>
        <taxon>eudicotyledons</taxon>
        <taxon>Gunneridae</taxon>
        <taxon>Pentapetalae</taxon>
        <taxon>asterids</taxon>
        <taxon>lamiids</taxon>
        <taxon>Gentianales</taxon>
        <taxon>Rubiaceae</taxon>
        <taxon>Ixoroideae</taxon>
        <taxon>Gardenieae complex</taxon>
        <taxon>Bertiereae - Coffeeae clade</taxon>
        <taxon>Coffeeae</taxon>
        <taxon>Coffea</taxon>
    </lineage>
</organism>
<dbReference type="OrthoDB" id="9990610at2759"/>
<keyword evidence="1" id="KW-0677">Repeat</keyword>
<dbReference type="PANTHER" id="PTHR47926">
    <property type="entry name" value="PENTATRICOPEPTIDE REPEAT-CONTAINING PROTEIN"/>
    <property type="match status" value="1"/>
</dbReference>
<evidence type="ECO:0000313" key="3">
    <source>
        <dbReference type="Proteomes" id="UP000295252"/>
    </source>
</evidence>
<accession>A0A068VDW0</accession>
<dbReference type="InterPro" id="IPR002885">
    <property type="entry name" value="PPR_rpt"/>
</dbReference>
<name>A0A068VDW0_COFCA</name>
<reference evidence="3" key="1">
    <citation type="journal article" date="2014" name="Science">
        <title>The coffee genome provides insight into the convergent evolution of caffeine biosynthesis.</title>
        <authorList>
            <person name="Denoeud F."/>
            <person name="Carretero-Paulet L."/>
            <person name="Dereeper A."/>
            <person name="Droc G."/>
            <person name="Guyot R."/>
            <person name="Pietrella M."/>
            <person name="Zheng C."/>
            <person name="Alberti A."/>
            <person name="Anthony F."/>
            <person name="Aprea G."/>
            <person name="Aury J.M."/>
            <person name="Bento P."/>
            <person name="Bernard M."/>
            <person name="Bocs S."/>
            <person name="Campa C."/>
            <person name="Cenci A."/>
            <person name="Combes M.C."/>
            <person name="Crouzillat D."/>
            <person name="Da Silva C."/>
            <person name="Daddiego L."/>
            <person name="De Bellis F."/>
            <person name="Dussert S."/>
            <person name="Garsmeur O."/>
            <person name="Gayraud T."/>
            <person name="Guignon V."/>
            <person name="Jahn K."/>
            <person name="Jamilloux V."/>
            <person name="Joet T."/>
            <person name="Labadie K."/>
            <person name="Lan T."/>
            <person name="Leclercq J."/>
            <person name="Lepelley M."/>
            <person name="Leroy T."/>
            <person name="Li L.T."/>
            <person name="Librado P."/>
            <person name="Lopez L."/>
            <person name="Munoz A."/>
            <person name="Noel B."/>
            <person name="Pallavicini A."/>
            <person name="Perrotta G."/>
            <person name="Poncet V."/>
            <person name="Pot D."/>
            <person name="Priyono X."/>
            <person name="Rigoreau M."/>
            <person name="Rouard M."/>
            <person name="Rozas J."/>
            <person name="Tranchant-Dubreuil C."/>
            <person name="VanBuren R."/>
            <person name="Zhang Q."/>
            <person name="Andrade A.C."/>
            <person name="Argout X."/>
            <person name="Bertrand B."/>
            <person name="de Kochko A."/>
            <person name="Graziosi G."/>
            <person name="Henry R.J."/>
            <person name="Jayarama X."/>
            <person name="Ming R."/>
            <person name="Nagai C."/>
            <person name="Rounsley S."/>
            <person name="Sankoff D."/>
            <person name="Giuliano G."/>
            <person name="Albert V.A."/>
            <person name="Wincker P."/>
            <person name="Lashermes P."/>
        </authorList>
    </citation>
    <scope>NUCLEOTIDE SEQUENCE [LARGE SCALE GENOMIC DNA]</scope>
    <source>
        <strain evidence="3">cv. DH200-94</strain>
    </source>
</reference>